<feature type="region of interest" description="Disordered" evidence="25">
    <location>
        <begin position="2498"/>
        <end position="2571"/>
    </location>
</feature>
<keyword evidence="11" id="KW-0677">Repeat</keyword>
<dbReference type="InterPro" id="IPR003598">
    <property type="entry name" value="Ig_sub2"/>
</dbReference>
<dbReference type="Pfam" id="PF00041">
    <property type="entry name" value="fn3"/>
    <property type="match status" value="15"/>
</dbReference>
<feature type="domain" description="Ig-like" evidence="27">
    <location>
        <begin position="7"/>
        <end position="98"/>
    </location>
</feature>
<dbReference type="GO" id="GO:0045214">
    <property type="term" value="P:sarcomere organization"/>
    <property type="evidence" value="ECO:0007669"/>
    <property type="project" value="TreeGrafter"/>
</dbReference>
<feature type="region of interest" description="Disordered" evidence="25">
    <location>
        <begin position="1704"/>
        <end position="1732"/>
    </location>
</feature>
<feature type="domain" description="Fibronectin type-III" evidence="28">
    <location>
        <begin position="3408"/>
        <end position="3503"/>
    </location>
</feature>
<dbReference type="InterPro" id="IPR011009">
    <property type="entry name" value="Kinase-like_dom_sf"/>
</dbReference>
<feature type="domain" description="Ig-like" evidence="27">
    <location>
        <begin position="215"/>
        <end position="307"/>
    </location>
</feature>
<dbReference type="FunFam" id="2.60.40.10:FF:000345">
    <property type="entry name" value="Muscle M-line assembly protein unc-89"/>
    <property type="match status" value="1"/>
</dbReference>
<dbReference type="PRINTS" id="PR00014">
    <property type="entry name" value="FNTYPEIII"/>
</dbReference>
<comment type="similarity">
    <text evidence="4">Belongs to the protein kinase superfamily. CAMK Ser/Thr protein kinase family.</text>
</comment>
<feature type="domain" description="Fibronectin type-III" evidence="28">
    <location>
        <begin position="2618"/>
        <end position="2713"/>
    </location>
</feature>
<feature type="domain" description="Ig-like" evidence="27">
    <location>
        <begin position="3704"/>
        <end position="3796"/>
    </location>
</feature>
<dbReference type="Proteomes" id="UP000749559">
    <property type="component" value="Unassembled WGS sequence"/>
</dbReference>
<evidence type="ECO:0000256" key="6">
    <source>
        <dbReference type="ARBA" id="ARBA00022490"/>
    </source>
</evidence>
<feature type="compositionally biased region" description="Basic and acidic residues" evidence="25">
    <location>
        <begin position="2307"/>
        <end position="2317"/>
    </location>
</feature>
<dbReference type="FunFam" id="2.60.40.10:FF:000002">
    <property type="entry name" value="Titin a"/>
    <property type="match status" value="1"/>
</dbReference>
<feature type="domain" description="Fibronectin type-III" evidence="28">
    <location>
        <begin position="1627"/>
        <end position="1720"/>
    </location>
</feature>
<feature type="region of interest" description="Disordered" evidence="25">
    <location>
        <begin position="1060"/>
        <end position="1141"/>
    </location>
</feature>
<evidence type="ECO:0000256" key="3">
    <source>
        <dbReference type="ARBA" id="ARBA00004657"/>
    </source>
</evidence>
<dbReference type="FunFam" id="2.60.40.10:FF:000107">
    <property type="entry name" value="Myosin, light chain kinase a"/>
    <property type="match status" value="1"/>
</dbReference>
<dbReference type="GO" id="GO:0045989">
    <property type="term" value="P:positive regulation of striated muscle contraction"/>
    <property type="evidence" value="ECO:0007669"/>
    <property type="project" value="UniProtKB-ARBA"/>
</dbReference>
<feature type="domain" description="Ig-like" evidence="27">
    <location>
        <begin position="111"/>
        <end position="202"/>
    </location>
</feature>
<dbReference type="GO" id="GO:0005516">
    <property type="term" value="F:calmodulin binding"/>
    <property type="evidence" value="ECO:0007669"/>
    <property type="project" value="UniProtKB-KW"/>
</dbReference>
<keyword evidence="9" id="KW-0808">Transferase</keyword>
<feature type="domain" description="Ig-like" evidence="27">
    <location>
        <begin position="3604"/>
        <end position="3699"/>
    </location>
</feature>
<dbReference type="FunFam" id="2.60.40.10:FF:000056">
    <property type="entry name" value="twitchin isoform X4"/>
    <property type="match status" value="4"/>
</dbReference>
<evidence type="ECO:0000256" key="15">
    <source>
        <dbReference type="ARBA" id="ARBA00022840"/>
    </source>
</evidence>
<sequence length="4543" mass="506655">MVSDSAPRFTIKPQIKQEGDKLVFHCQVEASPQPDISWSKGTANVVSSDRLNLTVDKNGTNKYDLKLVINNVQGSDEGSYKVTAKNRLGEVQATVNLNFGGAQQSGDGLAPSFTQKPSIKQEDKRLVFECRISATPEPVITWSKDGVTIKDGGRYMVYTDPETPGNYVACLEVFDVEPGDGGNYKVNARNDLGESNANIKVNFDQTMAGPKGSPPKFTQKPAIKQVGNNIVFECKLTGDPKPKITWYAAGGKVLQEGARHKITEKSEGGNTYALMLEIIDVGAGDGGEYKVNARNDSGESNATINLNFEVHKTTRQIILLQGGFGMEGTDKKDGKAPKFTQKPVIKQEKDKLVMSCQVEAKPKPDVTWFKGTDLVKSGGRVTIKADNAGTDIYTLILEIKDPKPEDGGSYKCTAKNSFGESNANIALNFQDLKKDEKKDEKKEAKKDEKKDEKKEAKKDEKKEAKKDEKKEPKKDEKKEVTQKPGGSAPTFTTDPVISQDRTGKNVTIEAKLTATPKPTVIWFKDGTQIKDSKNIKIKTFPQGKGAYLSAMEITGVKKVDGGEYKLVAKNANGEAAAEIELDLDVLGDPQSILKEPKIIFKGVPNIRAEANNTRIIIEVKAQSKTKPKIEWEFNKAKIQDGGRYFVDVARERSDWLLILEIDNVSNKDEGTYKVNAKNTTGKKWTEVIVDVAALTPKVEEKKIASPEIVKKLEPQTVMDGDPVDFVCNIIGDDLDIIWTKNGKEIKSGGDIKISRNDTTKECRLHIVEVFPEDAGMYKCEAWNDSGDAQTSANLNVKVQKKPEKKPVEEEITPKKDSVDQSAPIPDIEITEEERRLELMRRVAPDQLSSDEEEPPSSRGRFNKNRDARKNRPPSTIMEEDFYTSQNDGSYDGDDSARSSDAPRDESPIEAKPGEQKPGEEVDESLYETEGPKRKQKVKGPVPGPTVADKPKNQVVTEGDTMFVDMKYEGGPFGAIRWFKGNRELKPDARTEINLDKSRKTASLKIKKCKFPDEGKFAVALENDKGQESDRAGFTVFIKDPKDSSLDFRALLKHRDVKKTEFEDEDDDLDYNLKPVTRKTSVGSDKDKHKLKSVKKEEAADVGSDEEKSIDMGRRGSTADPSLKKVGDSLDPKRRSSKDRRVSLAEVIPDWPTLQHHQKKEKEPDTFIVPLKDIKCKEGDKKIEFFCQFCKSNAKLRWYKNKLEIFQGPRYDFVSNKDEQRLIIKKIKLEDGGKYTCKCDDTQTSAWLYVEEKKAEYYFTQKLPETVSVVRKKKVTLECALIDPRPHVIWYKNGERLDYTPKKYEIVRRENRCLLTIVNADDNDVAEYKCEVEGDETTTKVLLQEPSWGFSELLHDEDALENEDAEMYCEVNDADAEVQWFKGAESERPLENCPKYEIIEDGVKRILKVKNMSKQDEHQYICRTGQETTQAKLFVEPDVKFKEKLKDVRGVEGQKAVMECRPYNPHRYPVSWFKDGKEVTLSDRVQAVKDVDWEKLVFETLDLDDEALYTCKVGDRETKAELLVDEGERAPVVDLDKIPKVIEVKAGEKIDLPIPFTGTPMPKANWKKDGAPLKPENAKTEMTPKACKLKVGQAKRADSGDYELELANKVGAVKVPIKIKVVDKPSRPEPDLEAFDVYKDRCKLRWKPPKDDGGAPIEEYIVEQMDTARGSWNEVARPKKPEAAVDKLVAGKKYKFRVKAVNKHGESKPLDTPHDILAKDPYDEPDSPGTPEVHDVDENHADISWAPPKDDGGAPLEKYIIEKKEKGGDWVKANEVPAGQQNARVKHLDEGKEYEFRVIAVNKGGNSLPSNASKPVLALPKLRKPRIDKRDLRDVRLKKGQSFTLDVPFTGAPAPDVIWTRNGEVIKADDIVQITNSPTRSIFKNTSGVRKDTGEYKITVKNEAGEDSALINIVVLGPPSRPEGPLEVSDVTKDKCKLKWNPPKDDGGNPIQAYKVEKYDPEYGTWEKVSDFVKGTECTVPKLEEGHDYKFRVSAENQHGYSEPLETEKSTKAKNPYDPPSKPGKPEIVDTNRDHIDIKWAEPKSDGGAPITGYDIERKDPKSDLWRKINSEPVQGTKFHDDKVSPNKEYEYRVIAKNKGGDSEPSEVSRPAVAKPMKEAPKINLDGLFGADEIRVKAGEPFTIPVGISGAPAPTVAWKKNGKDLVPNNRVQMNNDEENAKLHVPVSKRDDSGKYTIAVDNPNGADSKDIKVVVLDKPGAPEGPLNVSDVTADSAKLTWKEPEDDGGAELTGYIVEKMEEGSGFWEKVPGIITPDKTSKTVDDLVEGKKYKFRVKAENMYGKSPALETTKDTLAKHPFDPPGAPRNLEIGKYNRSSVTLNWKEPNDDGGNPIKGYQVEKRRKGRSDWEKAGPIGGPKTTYDVIGLTENETLEFRVAAVNNAGPGAFTKATDPHVVRDPIFAAGAPSTPNIDKLTKKDAKLSWEKPKDDGGSKILGYQVEKKQKDGEWEPAVEVPADELTATVPRLKEGEEYQFRVAAINKLGPGDPSRPTKPVIAENQPERPEIDTSNLPKEITVRAGQDFKIEMPHKGFPKPTSEWTRNGEPVKESPREKIEVTDDKAILKVTKAKRGDTGPYKVKLKNASGEGTAEVQVNVLDAPGAPQGPLNVEDMNADSCTLSWKPPKDDGGGKVTNYIVEKKPKNSDRWTKVTAFAKGTSAPVKNLVEGTEYDFRVMAENEYGIGEPLQTDTSVMCKPPYDPPGAPGKPECKGTTPDSISLRWDPPRSDGGSPITGYVVEKREKGDKRGWTKATVSPILDPEITVPNLIEGHEYEFRVAAVNKAGPGDWSDDSGRIKAQPPPSAPKVGRDWNGKDIIAIAGQPFQISVPYTGSPMPNVTWENGSKPVPDDDRVQSEVTPDKINLNVKKAVREDAGAYTLTMKNDLGSDNLTLKVHVMDKPGNPEGPLEVSNITPDSCKLSWKPPLDNGGSPVENYVVEKMDTNTGKWSPCSKFVRGTDYEVYGLDEGHQYKFRVAATNQYGTSEPLETEKPITAQNQFGVPDAPSDLEVEDVDADNIKLRWRKPKNDGGDKIQGYQVEFKPEGSSRWKPANDFIVRDTRYTVDGLDKGKKYDFRVRAKNGAGLSEPSMATGPVEAKPKYTGAGAPGTPVVKDVGKTYVGLEWTPPLKDGGSKVTGYEVQKRPKGDTNWVKASDFPVHDTSTTLTNLPEGSEYEFRVVPINKAGLGTPSEPTPLTKVKEKLAGSKPEIIGKPHNATGPTKGDVKFECSFVGKPKPDVKWYQNGMLIYHGGRFKINDDEDDKSVLTIRDLEESDAGEITCELANKLGKDSASCKLQVQAPPKIGKELGAQKVNEGDQFKLKVPFSGKGPFSVKLKKGNRDVPENDRIKITPFDDYVLVQLKDADREDGGPYKLEISNDSGTGTAPFQLSVKAKPGPPTGPLDVSDITKSTCSLAWKPPKDDGGSKILHYIVERQEVGKPYWTTVSSFCKDTNCDVQGLYEDKEYLFRVAAVNENGEGTWLDAPNSIIAKLPFDAPGQPGDPTVTGVGGNFVSLEWEKPKSDGGGRIKGYFIEKRDAGAENWNRVNMNPHPAPIFNVSNLIEDREYEFRVFAVNEAGVSKPSMASRTVKVKDPNAATLPEFRNGMETCMASEGRIAKFEVEVDGQPPPTITWFKGTRELFEDDPKFDISHSGNTYMLVVKDVFGEDADEYVCKATNRAGSRSSRADLIIKSPPKIKVPPRFQDVATYEKGEEVVLKIPFTGNPKPTVKWIRDGEDLSGGKYKIEVTDRHAFLTIRKSEKADEGPYRLQLENDLGEDHAIIKIQINDRPDPPRFLVAETIRDDSVFLTWKHPLNDGGSFITEYIVEKREPPKETWSRQCSTRFTHLNIEGLTPNTEYEFRILAENFYGRSDPCEATGVIKTEESGVKKRKGAEYDADGRRIRGKYDGPKIDNYDKLYYDLWKKYKPQPVTIKQGSVYDYYDIYEELGTGAFGAVHRCVEKSTGNTFVAKFINTPYPLDKNTVRNEINIMNQLHHPKLLNLHDAFDDKYEMVLILEFLSGGELFDRVAAPDYKMSEAEVIHYIRQVCDGLKHMHENNIIHLDIKPENVMCDTNKSTNVKLIDFGLAAKLNPDEIVKVTTATAEFAAPEIVDREPVGFYTDMWAVGVLSYVLLSGLSPFAGEDDLETLQHVKRCDWEFDPDAFKNISEEGKDFIKKLLVRQPGRRITVHECLEHPWLLGDHSNLNTRIPSSRYDRIRQKIKEKYEDWPKPMPAIGRIANFSSLRRNRPKENQIHDSYFDRRECIPRFIRKPKNCLVQEGQIAEFNCKIIAASAPLITWMRNDIGLSQSVKYMQKYRGSEYTLRVSRVHMEDKGEYIVKAENSYGKRECAAFLNVEPAPEKTVSRASSLEPLVRRKRILPEIEDFKPAPDTTPRFNFGLRERIIQEGIGVKLICCVEAKPVPTITWYFNNKEIRNSSSYTIQYSTGVASLEIMACELSDAGKYTCIAENAKGTEESSCRVVVEESLKRRPEGLSNLPSITSSHSRTSRRTTESSAGGRRTRTETTETTTSSSTTSS</sequence>
<evidence type="ECO:0000256" key="9">
    <source>
        <dbReference type="ARBA" id="ARBA00022679"/>
    </source>
</evidence>
<dbReference type="PROSITE" id="PS00107">
    <property type="entry name" value="PROTEIN_KINASE_ATP"/>
    <property type="match status" value="1"/>
</dbReference>
<feature type="compositionally biased region" description="Basic and acidic residues" evidence="25">
    <location>
        <begin position="2561"/>
        <end position="2571"/>
    </location>
</feature>
<dbReference type="Pfam" id="PF00069">
    <property type="entry name" value="Pkinase"/>
    <property type="match status" value="1"/>
</dbReference>
<dbReference type="InterPro" id="IPR003599">
    <property type="entry name" value="Ig_sub"/>
</dbReference>
<dbReference type="InterPro" id="IPR008271">
    <property type="entry name" value="Ser/Thr_kinase_AS"/>
</dbReference>
<dbReference type="PROSITE" id="PS50011">
    <property type="entry name" value="PROTEIN_KINASE_DOM"/>
    <property type="match status" value="1"/>
</dbReference>
<dbReference type="EC" id="2.7.11.1" evidence="5"/>
<feature type="domain" description="Fibronectin type-III" evidence="28">
    <location>
        <begin position="1726"/>
        <end position="1820"/>
    </location>
</feature>
<dbReference type="GO" id="GO:0031430">
    <property type="term" value="C:M band"/>
    <property type="evidence" value="ECO:0007669"/>
    <property type="project" value="TreeGrafter"/>
</dbReference>
<feature type="domain" description="Ig-like" evidence="27">
    <location>
        <begin position="489"/>
        <end position="582"/>
    </location>
</feature>
<dbReference type="FunFam" id="2.60.40.10:FF:000160">
    <property type="entry name" value="Titin a"/>
    <property type="match status" value="2"/>
</dbReference>
<dbReference type="Gene3D" id="2.60.40.10">
    <property type="entry name" value="Immunoglobulins"/>
    <property type="match status" value="38"/>
</dbReference>
<evidence type="ECO:0000256" key="13">
    <source>
        <dbReference type="ARBA" id="ARBA00022777"/>
    </source>
</evidence>
<dbReference type="CDD" id="cd00063">
    <property type="entry name" value="FN3"/>
    <property type="match status" value="15"/>
</dbReference>
<evidence type="ECO:0000256" key="7">
    <source>
        <dbReference type="ARBA" id="ARBA00022527"/>
    </source>
</evidence>
<keyword evidence="8" id="KW-0597">Phosphoprotein</keyword>
<feature type="region of interest" description="Disordered" evidence="25">
    <location>
        <begin position="435"/>
        <end position="502"/>
    </location>
</feature>
<dbReference type="Gene3D" id="3.30.200.20">
    <property type="entry name" value="Phosphorylase Kinase, domain 1"/>
    <property type="match status" value="1"/>
</dbReference>
<keyword evidence="7" id="KW-0723">Serine/threonine-protein kinase</keyword>
<feature type="region of interest" description="Disordered" evidence="25">
    <location>
        <begin position="2095"/>
        <end position="2114"/>
    </location>
</feature>
<feature type="domain" description="Ig-like" evidence="27">
    <location>
        <begin position="1345"/>
        <end position="1433"/>
    </location>
</feature>
<name>A0A8S4NWT1_OWEFU</name>
<dbReference type="Gene3D" id="1.10.510.10">
    <property type="entry name" value="Transferase(Phosphotransferase) domain 1"/>
    <property type="match status" value="1"/>
</dbReference>
<dbReference type="OrthoDB" id="504170at2759"/>
<dbReference type="PANTHER" id="PTHR13817">
    <property type="entry name" value="TITIN"/>
    <property type="match status" value="1"/>
</dbReference>
<dbReference type="InterPro" id="IPR036179">
    <property type="entry name" value="Ig-like_dom_sf"/>
</dbReference>
<dbReference type="PROSITE" id="PS00108">
    <property type="entry name" value="PROTEIN_KINASE_ST"/>
    <property type="match status" value="1"/>
</dbReference>
<feature type="binding site" evidence="24">
    <location>
        <position position="3979"/>
    </location>
    <ligand>
        <name>ATP</name>
        <dbReference type="ChEBI" id="CHEBI:30616"/>
    </ligand>
</feature>
<feature type="domain" description="Fibronectin type-III" evidence="28">
    <location>
        <begin position="1917"/>
        <end position="2015"/>
    </location>
</feature>
<dbReference type="SMART" id="SM00060">
    <property type="entry name" value="FN3"/>
    <property type="match status" value="15"/>
</dbReference>
<keyword evidence="20" id="KW-0539">Nucleus</keyword>
<feature type="compositionally biased region" description="Basic and acidic residues" evidence="25">
    <location>
        <begin position="435"/>
        <end position="481"/>
    </location>
</feature>
<feature type="domain" description="Fibronectin type-III" evidence="28">
    <location>
        <begin position="2719"/>
        <end position="2815"/>
    </location>
</feature>
<dbReference type="FunFam" id="2.60.40.10:FF:000051">
    <property type="entry name" value="Uncharacterized protein, isoform J"/>
    <property type="match status" value="2"/>
</dbReference>
<comment type="catalytic activity">
    <reaction evidence="23">
        <text>L-seryl-[protein] + ATP = O-phospho-L-seryl-[protein] + ADP + H(+)</text>
        <dbReference type="Rhea" id="RHEA:17989"/>
        <dbReference type="Rhea" id="RHEA-COMP:9863"/>
        <dbReference type="Rhea" id="RHEA-COMP:11604"/>
        <dbReference type="ChEBI" id="CHEBI:15378"/>
        <dbReference type="ChEBI" id="CHEBI:29999"/>
        <dbReference type="ChEBI" id="CHEBI:30616"/>
        <dbReference type="ChEBI" id="CHEBI:83421"/>
        <dbReference type="ChEBI" id="CHEBI:456216"/>
        <dbReference type="EC" id="2.7.11.1"/>
    </reaction>
</comment>
<dbReference type="FunFam" id="3.30.200.20:FF:000249">
    <property type="entry name" value="twitchin isoform X2"/>
    <property type="match status" value="1"/>
</dbReference>
<organism evidence="29 30">
    <name type="scientific">Owenia fusiformis</name>
    <name type="common">Polychaete worm</name>
    <dbReference type="NCBI Taxonomy" id="6347"/>
    <lineage>
        <taxon>Eukaryota</taxon>
        <taxon>Metazoa</taxon>
        <taxon>Spiralia</taxon>
        <taxon>Lophotrochozoa</taxon>
        <taxon>Annelida</taxon>
        <taxon>Polychaeta</taxon>
        <taxon>Sedentaria</taxon>
        <taxon>Canalipalpata</taxon>
        <taxon>Sabellida</taxon>
        <taxon>Oweniida</taxon>
        <taxon>Oweniidae</taxon>
        <taxon>Owenia</taxon>
    </lineage>
</organism>
<feature type="region of interest" description="Disordered" evidence="25">
    <location>
        <begin position="2714"/>
        <end position="2750"/>
    </location>
</feature>
<evidence type="ECO:0000256" key="1">
    <source>
        <dbReference type="ARBA" id="ARBA00001946"/>
    </source>
</evidence>
<feature type="domain" description="Ig-like" evidence="27">
    <location>
        <begin position="1824"/>
        <end position="1911"/>
    </location>
</feature>
<keyword evidence="30" id="KW-1185">Reference proteome</keyword>
<keyword evidence="6" id="KW-0963">Cytoplasm</keyword>
<dbReference type="SUPFAM" id="SSF48726">
    <property type="entry name" value="Immunoglobulin"/>
    <property type="match status" value="23"/>
</dbReference>
<evidence type="ECO:0000259" key="27">
    <source>
        <dbReference type="PROSITE" id="PS50835"/>
    </source>
</evidence>
<keyword evidence="17" id="KW-0112">Calmodulin-binding</keyword>
<dbReference type="GO" id="GO:0004674">
    <property type="term" value="F:protein serine/threonine kinase activity"/>
    <property type="evidence" value="ECO:0007669"/>
    <property type="project" value="UniProtKB-KW"/>
</dbReference>
<dbReference type="FunFam" id="2.60.40.10:FF:000031">
    <property type="entry name" value="Myosin-binding protein C, slow type"/>
    <property type="match status" value="3"/>
</dbReference>
<evidence type="ECO:0000256" key="8">
    <source>
        <dbReference type="ARBA" id="ARBA00022553"/>
    </source>
</evidence>
<feature type="domain" description="Ig-like" evidence="27">
    <location>
        <begin position="2120"/>
        <end position="2212"/>
    </location>
</feature>
<evidence type="ECO:0000256" key="25">
    <source>
        <dbReference type="SAM" id="MobiDB-lite"/>
    </source>
</evidence>
<keyword evidence="16" id="KW-0460">Magnesium</keyword>
<gene>
    <name evidence="29" type="ORF">OFUS_LOCUS11354</name>
</gene>
<evidence type="ECO:0000256" key="10">
    <source>
        <dbReference type="ARBA" id="ARBA00022723"/>
    </source>
</evidence>
<dbReference type="GO" id="GO:0005524">
    <property type="term" value="F:ATP binding"/>
    <property type="evidence" value="ECO:0007669"/>
    <property type="project" value="UniProtKB-UniRule"/>
</dbReference>
<dbReference type="PROSITE" id="PS50853">
    <property type="entry name" value="FN3"/>
    <property type="match status" value="15"/>
</dbReference>
<dbReference type="SMART" id="SM00409">
    <property type="entry name" value="IG"/>
    <property type="match status" value="23"/>
</dbReference>
<evidence type="ECO:0000256" key="21">
    <source>
        <dbReference type="ARBA" id="ARBA00023319"/>
    </source>
</evidence>
<feature type="compositionally biased region" description="Polar residues" evidence="25">
    <location>
        <begin position="489"/>
        <end position="500"/>
    </location>
</feature>
<feature type="domain" description="Fibronectin type-III" evidence="28">
    <location>
        <begin position="2021"/>
        <end position="2116"/>
    </location>
</feature>
<comment type="subcellular location">
    <subcellularLocation>
        <location evidence="3">Cytoplasm</location>
        <location evidence="3">Myofibril</location>
    </subcellularLocation>
    <subcellularLocation>
        <location evidence="2">Nucleus</location>
    </subcellularLocation>
</comment>
<feature type="compositionally biased region" description="Basic and acidic residues" evidence="25">
    <location>
        <begin position="1704"/>
        <end position="1721"/>
    </location>
</feature>
<feature type="domain" description="Ig-like" evidence="27">
    <location>
        <begin position="706"/>
        <end position="795"/>
    </location>
</feature>
<comment type="caution">
    <text evidence="29">The sequence shown here is derived from an EMBL/GenBank/DDBJ whole genome shotgun (WGS) entry which is preliminary data.</text>
</comment>
<dbReference type="GO" id="GO:0060298">
    <property type="term" value="P:positive regulation of sarcomere organization"/>
    <property type="evidence" value="ECO:0007669"/>
    <property type="project" value="UniProtKB-ARBA"/>
</dbReference>
<feature type="region of interest" description="Disordered" evidence="25">
    <location>
        <begin position="2302"/>
        <end position="2375"/>
    </location>
</feature>
<keyword evidence="15 24" id="KW-0067">ATP-binding</keyword>
<evidence type="ECO:0000256" key="22">
    <source>
        <dbReference type="ARBA" id="ARBA00047899"/>
    </source>
</evidence>
<evidence type="ECO:0000313" key="30">
    <source>
        <dbReference type="Proteomes" id="UP000749559"/>
    </source>
</evidence>
<accession>A0A8S4NWT1</accession>
<dbReference type="EMBL" id="CAIIXF020000006">
    <property type="protein sequence ID" value="CAH1785275.1"/>
    <property type="molecule type" value="Genomic_DNA"/>
</dbReference>
<dbReference type="InterPro" id="IPR013098">
    <property type="entry name" value="Ig_I-set"/>
</dbReference>
<keyword evidence="10" id="KW-0479">Metal-binding</keyword>
<dbReference type="SUPFAM" id="SSF56112">
    <property type="entry name" value="Protein kinase-like (PK-like)"/>
    <property type="match status" value="1"/>
</dbReference>
<dbReference type="InterPro" id="IPR036116">
    <property type="entry name" value="FN3_sf"/>
</dbReference>
<feature type="compositionally biased region" description="Basic and acidic residues" evidence="25">
    <location>
        <begin position="832"/>
        <end position="843"/>
    </location>
</feature>
<dbReference type="FunFam" id="1.10.510.10:FF:000321">
    <property type="entry name" value="Bent, isoform C"/>
    <property type="match status" value="1"/>
</dbReference>
<keyword evidence="14" id="KW-0106">Calcium</keyword>
<dbReference type="PANTHER" id="PTHR13817:SF151">
    <property type="entry name" value="TITIN"/>
    <property type="match status" value="1"/>
</dbReference>
<feature type="domain" description="Fibronectin type-III" evidence="28">
    <location>
        <begin position="2423"/>
        <end position="2517"/>
    </location>
</feature>
<evidence type="ECO:0000256" key="16">
    <source>
        <dbReference type="ARBA" id="ARBA00022842"/>
    </source>
</evidence>
<reference evidence="29" key="1">
    <citation type="submission" date="2022-03" db="EMBL/GenBank/DDBJ databases">
        <authorList>
            <person name="Martin C."/>
        </authorList>
    </citation>
    <scope>NUCLEOTIDE SEQUENCE</scope>
</reference>
<evidence type="ECO:0000256" key="12">
    <source>
        <dbReference type="ARBA" id="ARBA00022741"/>
    </source>
</evidence>
<evidence type="ECO:0000256" key="2">
    <source>
        <dbReference type="ARBA" id="ARBA00004123"/>
    </source>
</evidence>
<dbReference type="FunFam" id="2.60.40.10:FF:000425">
    <property type="entry name" value="Myosin light chain kinase"/>
    <property type="match status" value="2"/>
</dbReference>
<feature type="compositionally biased region" description="Basic and acidic residues" evidence="25">
    <location>
        <begin position="800"/>
        <end position="818"/>
    </location>
</feature>
<comment type="cofactor">
    <cofactor evidence="1">
        <name>Mg(2+)</name>
        <dbReference type="ChEBI" id="CHEBI:18420"/>
    </cofactor>
</comment>
<keyword evidence="19" id="KW-1015">Disulfide bond</keyword>
<feature type="compositionally biased region" description="Low complexity" evidence="25">
    <location>
        <begin position="4532"/>
        <end position="4543"/>
    </location>
</feature>
<feature type="region of interest" description="Disordered" evidence="25">
    <location>
        <begin position="3095"/>
        <end position="3114"/>
    </location>
</feature>
<evidence type="ECO:0000256" key="19">
    <source>
        <dbReference type="ARBA" id="ARBA00023157"/>
    </source>
</evidence>
<dbReference type="SUPFAM" id="SSF49265">
    <property type="entry name" value="Fibronectin type III"/>
    <property type="match status" value="9"/>
</dbReference>
<feature type="domain" description="Ig-like" evidence="27">
    <location>
        <begin position="1274"/>
        <end position="1341"/>
    </location>
</feature>
<evidence type="ECO:0000256" key="17">
    <source>
        <dbReference type="ARBA" id="ARBA00022860"/>
    </source>
</evidence>
<evidence type="ECO:0000256" key="18">
    <source>
        <dbReference type="ARBA" id="ARBA00023054"/>
    </source>
</evidence>
<feature type="domain" description="Fibronectin type-III" evidence="28">
    <location>
        <begin position="3801"/>
        <end position="3894"/>
    </location>
</feature>
<feature type="compositionally biased region" description="Basic and acidic residues" evidence="25">
    <location>
        <begin position="1083"/>
        <end position="1113"/>
    </location>
</feature>
<feature type="domain" description="Fibronectin type-III" evidence="28">
    <location>
        <begin position="2219"/>
        <end position="2316"/>
    </location>
</feature>
<keyword evidence="12 24" id="KW-0547">Nucleotide-binding</keyword>
<dbReference type="CDD" id="cd00096">
    <property type="entry name" value="Ig"/>
    <property type="match status" value="2"/>
</dbReference>
<dbReference type="FunFam" id="2.60.40.10:FF:000003">
    <property type="entry name" value="Titin isoform E"/>
    <property type="match status" value="3"/>
</dbReference>
<dbReference type="SMART" id="SM00408">
    <property type="entry name" value="IGc2"/>
    <property type="match status" value="20"/>
</dbReference>
<feature type="domain" description="Ig-like" evidence="27">
    <location>
        <begin position="1163"/>
        <end position="1236"/>
    </location>
</feature>
<feature type="domain" description="Ig-like" evidence="27">
    <location>
        <begin position="1436"/>
        <end position="1522"/>
    </location>
</feature>
<dbReference type="CDD" id="cd05748">
    <property type="entry name" value="Ig_Titin_like"/>
    <property type="match status" value="1"/>
</dbReference>
<feature type="domain" description="Ig-like" evidence="27">
    <location>
        <begin position="337"/>
        <end position="428"/>
    </location>
</feature>
<dbReference type="InterPro" id="IPR013783">
    <property type="entry name" value="Ig-like_fold"/>
</dbReference>
<evidence type="ECO:0000256" key="24">
    <source>
        <dbReference type="PROSITE-ProRule" id="PRU10141"/>
    </source>
</evidence>
<feature type="region of interest" description="Disordered" evidence="25">
    <location>
        <begin position="2440"/>
        <end position="2469"/>
    </location>
</feature>
<feature type="domain" description="Fibronectin type-III" evidence="28">
    <location>
        <begin position="3509"/>
        <end position="3604"/>
    </location>
</feature>
<evidence type="ECO:0000259" key="28">
    <source>
        <dbReference type="PROSITE" id="PS50853"/>
    </source>
</evidence>
<evidence type="ECO:0000313" key="29">
    <source>
        <dbReference type="EMBL" id="CAH1785275.1"/>
    </source>
</evidence>
<keyword evidence="18" id="KW-0175">Coiled coil</keyword>
<dbReference type="FunFam" id="2.60.40.10:FF:000097">
    <property type="entry name" value="Bent, isoform F"/>
    <property type="match status" value="4"/>
</dbReference>
<dbReference type="Pfam" id="PF07679">
    <property type="entry name" value="I-set"/>
    <property type="match status" value="23"/>
</dbReference>
<feature type="domain" description="Ig-like" evidence="27">
    <location>
        <begin position="944"/>
        <end position="1034"/>
    </location>
</feature>
<evidence type="ECO:0000259" key="26">
    <source>
        <dbReference type="PROSITE" id="PS50011"/>
    </source>
</evidence>
<proteinExistence type="inferred from homology"/>
<dbReference type="GO" id="GO:0031674">
    <property type="term" value="C:I band"/>
    <property type="evidence" value="ECO:0007669"/>
    <property type="project" value="UniProtKB-ARBA"/>
</dbReference>
<dbReference type="FunFam" id="2.60.40.10:FF:000032">
    <property type="entry name" value="palladin isoform X1"/>
    <property type="match status" value="1"/>
</dbReference>
<dbReference type="GO" id="GO:0005634">
    <property type="term" value="C:nucleus"/>
    <property type="evidence" value="ECO:0007669"/>
    <property type="project" value="UniProtKB-SubCell"/>
</dbReference>
<dbReference type="GO" id="GO:0008092">
    <property type="term" value="F:cytoskeletal protein binding"/>
    <property type="evidence" value="ECO:0007669"/>
    <property type="project" value="UniProtKB-ARBA"/>
</dbReference>
<dbReference type="GO" id="GO:0046872">
    <property type="term" value="F:metal ion binding"/>
    <property type="evidence" value="ECO:0007669"/>
    <property type="project" value="UniProtKB-KW"/>
</dbReference>
<evidence type="ECO:0000256" key="20">
    <source>
        <dbReference type="ARBA" id="ARBA00023242"/>
    </source>
</evidence>
<dbReference type="FunFam" id="2.60.40.10:FF:000080">
    <property type="entry name" value="Myosin light chain kinase, smooth muscle"/>
    <property type="match status" value="1"/>
</dbReference>
<feature type="region of interest" description="Disordered" evidence="25">
    <location>
        <begin position="2801"/>
        <end position="2824"/>
    </location>
</feature>
<feature type="domain" description="Fibronectin type-III" evidence="28">
    <location>
        <begin position="2322"/>
        <end position="2417"/>
    </location>
</feature>
<evidence type="ECO:0000256" key="5">
    <source>
        <dbReference type="ARBA" id="ARBA00012513"/>
    </source>
</evidence>
<feature type="domain" description="Ig-like" evidence="27">
    <location>
        <begin position="4273"/>
        <end position="4371"/>
    </location>
</feature>
<dbReference type="InterPro" id="IPR000719">
    <property type="entry name" value="Prot_kinase_dom"/>
</dbReference>
<evidence type="ECO:0000256" key="23">
    <source>
        <dbReference type="ARBA" id="ARBA00048679"/>
    </source>
</evidence>
<dbReference type="InterPro" id="IPR017441">
    <property type="entry name" value="Protein_kinase_ATP_BS"/>
</dbReference>
<feature type="compositionally biased region" description="Basic and acidic residues" evidence="25">
    <location>
        <begin position="894"/>
        <end position="919"/>
    </location>
</feature>
<keyword evidence="13" id="KW-0418">Kinase</keyword>
<feature type="region of interest" description="Disordered" evidence="25">
    <location>
        <begin position="799"/>
        <end position="953"/>
    </location>
</feature>
<evidence type="ECO:0000256" key="11">
    <source>
        <dbReference type="ARBA" id="ARBA00022737"/>
    </source>
</evidence>
<feature type="domain" description="Ig-like" evidence="27">
    <location>
        <begin position="2521"/>
        <end position="2611"/>
    </location>
</feature>
<feature type="region of interest" description="Disordered" evidence="25">
    <location>
        <begin position="1993"/>
        <end position="2031"/>
    </location>
</feature>
<evidence type="ECO:0000256" key="14">
    <source>
        <dbReference type="ARBA" id="ARBA00022837"/>
    </source>
</evidence>
<dbReference type="SMART" id="SM00220">
    <property type="entry name" value="S_TKc"/>
    <property type="match status" value="1"/>
</dbReference>
<feature type="domain" description="Protein kinase" evidence="26">
    <location>
        <begin position="3950"/>
        <end position="4205"/>
    </location>
</feature>
<protein>
    <recommendedName>
        <fullName evidence="5">non-specific serine/threonine protein kinase</fullName>
        <ecNumber evidence="5">2.7.11.1</ecNumber>
    </recommendedName>
</protein>
<dbReference type="InterPro" id="IPR003961">
    <property type="entry name" value="FN3_dom"/>
</dbReference>
<feature type="domain" description="Fibronectin type-III" evidence="28">
    <location>
        <begin position="3118"/>
        <end position="3213"/>
    </location>
</feature>
<dbReference type="FunFam" id="2.60.40.10:FF:000050">
    <property type="entry name" value="Titin isoform B"/>
    <property type="match status" value="1"/>
</dbReference>
<comment type="catalytic activity">
    <reaction evidence="22">
        <text>L-threonyl-[protein] + ATP = O-phospho-L-threonyl-[protein] + ADP + H(+)</text>
        <dbReference type="Rhea" id="RHEA:46608"/>
        <dbReference type="Rhea" id="RHEA-COMP:11060"/>
        <dbReference type="Rhea" id="RHEA-COMP:11605"/>
        <dbReference type="ChEBI" id="CHEBI:15378"/>
        <dbReference type="ChEBI" id="CHEBI:30013"/>
        <dbReference type="ChEBI" id="CHEBI:30616"/>
        <dbReference type="ChEBI" id="CHEBI:61977"/>
        <dbReference type="ChEBI" id="CHEBI:456216"/>
        <dbReference type="EC" id="2.7.11.1"/>
    </reaction>
</comment>
<feature type="domain" description="Ig-like" evidence="27">
    <location>
        <begin position="3219"/>
        <end position="3310"/>
    </location>
</feature>
<feature type="region of interest" description="Disordered" evidence="25">
    <location>
        <begin position="4496"/>
        <end position="4543"/>
    </location>
</feature>
<feature type="compositionally biased region" description="Basic and acidic residues" evidence="25">
    <location>
        <begin position="1121"/>
        <end position="1141"/>
    </location>
</feature>
<feature type="compositionally biased region" description="Basic and acidic residues" evidence="25">
    <location>
        <begin position="2440"/>
        <end position="2449"/>
    </location>
</feature>
<dbReference type="FunFam" id="2.60.40.10:FF:000127">
    <property type="entry name" value="titin isoform X1"/>
    <property type="match status" value="5"/>
</dbReference>
<feature type="domain" description="Fibronectin type-III" evidence="28">
    <location>
        <begin position="2917"/>
        <end position="3011"/>
    </location>
</feature>
<feature type="domain" description="Ig-like" evidence="27">
    <location>
        <begin position="4396"/>
        <end position="4488"/>
    </location>
</feature>
<dbReference type="PROSITE" id="PS50835">
    <property type="entry name" value="IG_LIKE"/>
    <property type="match status" value="19"/>
</dbReference>
<dbReference type="InterPro" id="IPR007110">
    <property type="entry name" value="Ig-like_dom"/>
</dbReference>
<dbReference type="InterPro" id="IPR050964">
    <property type="entry name" value="Striated_Muscle_Regulatory"/>
</dbReference>
<keyword evidence="21" id="KW-0393">Immunoglobulin domain</keyword>
<evidence type="ECO:0000256" key="4">
    <source>
        <dbReference type="ARBA" id="ARBA00006692"/>
    </source>
</evidence>
<feature type="domain" description="Fibronectin type-III" evidence="28">
    <location>
        <begin position="3017"/>
        <end position="3112"/>
    </location>
</feature>